<feature type="domain" description="Adenylyltransferase AadA C-terminal" evidence="2">
    <location>
        <begin position="171"/>
        <end position="257"/>
    </location>
</feature>
<protein>
    <submittedName>
        <fullName evidence="3">DUF4111 domain-containing protein</fullName>
    </submittedName>
</protein>
<name>A0A7C8GTE5_9BACI</name>
<organism evidence="3 4">
    <name type="scientific">Gracilibacillus oryzae</name>
    <dbReference type="NCBI Taxonomy" id="1672701"/>
    <lineage>
        <taxon>Bacteria</taxon>
        <taxon>Bacillati</taxon>
        <taxon>Bacillota</taxon>
        <taxon>Bacilli</taxon>
        <taxon>Bacillales</taxon>
        <taxon>Bacillaceae</taxon>
        <taxon>Gracilibacillus</taxon>
    </lineage>
</organism>
<accession>A0A7C8GTE5</accession>
<dbReference type="InterPro" id="IPR025184">
    <property type="entry name" value="AadA_C"/>
</dbReference>
<evidence type="ECO:0000313" key="3">
    <source>
        <dbReference type="EMBL" id="KAB8135766.1"/>
    </source>
</evidence>
<comment type="caution">
    <text evidence="3">The sequence shown here is derived from an EMBL/GenBank/DDBJ whole genome shotgun (WGS) entry which is preliminary data.</text>
</comment>
<proteinExistence type="predicted"/>
<dbReference type="AlphaFoldDB" id="A0A7C8GTE5"/>
<sequence length="271" mass="31517">MQLPYIVNKVLNEYLTLFHHHFPNTMEGFYLHGSLALDAYVDNASDIDYIMITNRPLSEKDEAALSNIHSTITEKYEKPELDGVYIQWNDLGKLDQNKNDKYLYFNSGKLLHGAYFNFNPITWWLIKNKGINISGKDIKACAINIQQEELTAYVLDNMNTYWASLIQRAEDSLDEMVKLPTEKIDFQIEWTVLGILRQYYTLNEHDIISKLAAGEYGLRHLPAEWHPIIEEAINIRKSGVKIGFRSEKERIEQTISFAKYLMKNCNSLVEK</sequence>
<keyword evidence="4" id="KW-1185">Reference proteome</keyword>
<dbReference type="RefSeq" id="WP_153403276.1">
    <property type="nucleotide sequence ID" value="NZ_ML762430.1"/>
</dbReference>
<dbReference type="Proteomes" id="UP000480246">
    <property type="component" value="Unassembled WGS sequence"/>
</dbReference>
<evidence type="ECO:0000256" key="1">
    <source>
        <dbReference type="ARBA" id="ARBA00022679"/>
    </source>
</evidence>
<evidence type="ECO:0000259" key="2">
    <source>
        <dbReference type="Pfam" id="PF13427"/>
    </source>
</evidence>
<keyword evidence="1" id="KW-0808">Transferase</keyword>
<dbReference type="EMBL" id="WEID01000052">
    <property type="protein sequence ID" value="KAB8135766.1"/>
    <property type="molecule type" value="Genomic_DNA"/>
</dbReference>
<dbReference type="OrthoDB" id="1933376at2"/>
<gene>
    <name evidence="3" type="ORF">F9U64_10875</name>
</gene>
<reference evidence="3 4" key="1">
    <citation type="submission" date="2019-10" db="EMBL/GenBank/DDBJ databases">
        <title>Gracilibacillus sp. nov. isolated from rice seeds.</title>
        <authorList>
            <person name="He S."/>
        </authorList>
    </citation>
    <scope>NUCLEOTIDE SEQUENCE [LARGE SCALE GENOMIC DNA]</scope>
    <source>
        <strain evidence="3 4">TD8</strain>
    </source>
</reference>
<dbReference type="Pfam" id="PF13427">
    <property type="entry name" value="AadA_C"/>
    <property type="match status" value="1"/>
</dbReference>
<evidence type="ECO:0000313" key="4">
    <source>
        <dbReference type="Proteomes" id="UP000480246"/>
    </source>
</evidence>
<dbReference type="GO" id="GO:0016740">
    <property type="term" value="F:transferase activity"/>
    <property type="evidence" value="ECO:0007669"/>
    <property type="project" value="UniProtKB-KW"/>
</dbReference>